<feature type="signal peptide" evidence="5">
    <location>
        <begin position="1"/>
        <end position="20"/>
    </location>
</feature>
<evidence type="ECO:0000313" key="7">
    <source>
        <dbReference type="EMBL" id="WFM83640.1"/>
    </source>
</evidence>
<proteinExistence type="inferred from homology"/>
<dbReference type="PANTHER" id="PTHR30290">
    <property type="entry name" value="PERIPLASMIC BINDING COMPONENT OF ABC TRANSPORTER"/>
    <property type="match status" value="1"/>
</dbReference>
<dbReference type="Pfam" id="PF00496">
    <property type="entry name" value="SBP_bac_5"/>
    <property type="match status" value="1"/>
</dbReference>
<sequence length="537" mass="57942">MKLKLASLAIATLTVLAACATTSAPSTSSAGAASATTIQLGTTDKVSSLDPAGSWDNGSANVENQIYPYLVGIVAGATSNAPKPLLGDMAKFTSPTEYTVKLKDGLTFANGHKLTSSDVKFSFDRQLAIADPHGPSSMLTSLKEVKTPDPNTVVFVLKTPDQTFPQVLTTVAALIVDEEVFPKDKILSDSEIIKARPFGGQYEIASYQPGSLINFVPNKAYAGNLEPVKNDGVVMRIYADASNLRLDLDNGTLDVAYRQLAATDVEALSKNDKLKVEKGAGGEMRYITFNMDTMPFGAKTPEADPAKAKAVRAAMADLVDRDALARDVYKGTYTPLFSYLPKGFDGSKDTLKASYGSGTGQPDVKRAAKRLADAGVKTPVTIALEYNPDHYGKNSGDEYAAIKTQLEKSGLFTINLASTEWLQYSKERLADAYPVYQLGWFPDYVDPDNYLAPFFSADTYVNNHYANAEVIKKVDAQRTEADPIKRAAIIDQIQHAVTADLPTLPLLQGQQVVVMKKNVTGFELGTGYKLYYAPVSK</sequence>
<dbReference type="EMBL" id="CP121208">
    <property type="protein sequence ID" value="WFM83640.1"/>
    <property type="molecule type" value="Genomic_DNA"/>
</dbReference>
<dbReference type="PROSITE" id="PS51257">
    <property type="entry name" value="PROKAR_LIPOPROTEIN"/>
    <property type="match status" value="1"/>
</dbReference>
<evidence type="ECO:0000256" key="4">
    <source>
        <dbReference type="ARBA" id="ARBA00022729"/>
    </source>
</evidence>
<feature type="chain" id="PRO_5047391511" evidence="5">
    <location>
        <begin position="21"/>
        <end position="537"/>
    </location>
</feature>
<evidence type="ECO:0000256" key="3">
    <source>
        <dbReference type="ARBA" id="ARBA00022448"/>
    </source>
</evidence>
<name>A0ABY8G123_9ACTO</name>
<accession>A0ABY8G123</accession>
<dbReference type="InterPro" id="IPR039424">
    <property type="entry name" value="SBP_5"/>
</dbReference>
<dbReference type="RefSeq" id="WP_278013035.1">
    <property type="nucleotide sequence ID" value="NZ_CP121208.1"/>
</dbReference>
<dbReference type="Gene3D" id="3.40.190.10">
    <property type="entry name" value="Periplasmic binding protein-like II"/>
    <property type="match status" value="1"/>
</dbReference>
<comment type="similarity">
    <text evidence="2">Belongs to the bacterial solute-binding protein 5 family.</text>
</comment>
<dbReference type="SUPFAM" id="SSF53850">
    <property type="entry name" value="Periplasmic binding protein-like II"/>
    <property type="match status" value="1"/>
</dbReference>
<evidence type="ECO:0000256" key="5">
    <source>
        <dbReference type="SAM" id="SignalP"/>
    </source>
</evidence>
<evidence type="ECO:0000256" key="1">
    <source>
        <dbReference type="ARBA" id="ARBA00004196"/>
    </source>
</evidence>
<keyword evidence="3" id="KW-0813">Transport</keyword>
<dbReference type="PANTHER" id="PTHR30290:SF10">
    <property type="entry name" value="PERIPLASMIC OLIGOPEPTIDE-BINDING PROTEIN-RELATED"/>
    <property type="match status" value="1"/>
</dbReference>
<dbReference type="InterPro" id="IPR030678">
    <property type="entry name" value="Peptide/Ni-bd"/>
</dbReference>
<dbReference type="PIRSF" id="PIRSF002741">
    <property type="entry name" value="MppA"/>
    <property type="match status" value="1"/>
</dbReference>
<evidence type="ECO:0000259" key="6">
    <source>
        <dbReference type="Pfam" id="PF00496"/>
    </source>
</evidence>
<protein>
    <submittedName>
        <fullName evidence="7">ABC transporter substrate-binding protein</fullName>
    </submittedName>
</protein>
<comment type="subcellular location">
    <subcellularLocation>
        <location evidence="1">Cell envelope</location>
    </subcellularLocation>
</comment>
<dbReference type="Proteomes" id="UP001215216">
    <property type="component" value="Chromosome"/>
</dbReference>
<evidence type="ECO:0000256" key="2">
    <source>
        <dbReference type="ARBA" id="ARBA00005695"/>
    </source>
</evidence>
<dbReference type="Gene3D" id="3.10.105.10">
    <property type="entry name" value="Dipeptide-binding Protein, Domain 3"/>
    <property type="match status" value="1"/>
</dbReference>
<keyword evidence="8" id="KW-1185">Reference proteome</keyword>
<reference evidence="7 8" key="1">
    <citation type="submission" date="2023-03" db="EMBL/GenBank/DDBJ databases">
        <title>Complete genome of Arcanobacterium canis strain DSM 25104 isolated in 2010 from a canine otitis externa in Germany.</title>
        <authorList>
            <person name="Borowiak M."/>
            <person name="Kreitlow A."/>
            <person name="Malorny B."/>
            <person name="Laemmler C."/>
            <person name="Prenger-Berninghoff E."/>
            <person name="Ploetz M."/>
            <person name="Abdulmawjood A."/>
        </authorList>
    </citation>
    <scope>NUCLEOTIDE SEQUENCE [LARGE SCALE GENOMIC DNA]</scope>
    <source>
        <strain evidence="7 8">DSM 25104</strain>
    </source>
</reference>
<dbReference type="InterPro" id="IPR000914">
    <property type="entry name" value="SBP_5_dom"/>
</dbReference>
<organism evidence="7 8">
    <name type="scientific">Arcanobacterium canis</name>
    <dbReference type="NCBI Taxonomy" id="999183"/>
    <lineage>
        <taxon>Bacteria</taxon>
        <taxon>Bacillati</taxon>
        <taxon>Actinomycetota</taxon>
        <taxon>Actinomycetes</taxon>
        <taxon>Actinomycetales</taxon>
        <taxon>Actinomycetaceae</taxon>
        <taxon>Arcanobacterium</taxon>
    </lineage>
</organism>
<gene>
    <name evidence="7" type="ORF">P7079_01275</name>
</gene>
<dbReference type="Gene3D" id="3.90.76.10">
    <property type="entry name" value="Dipeptide-binding Protein, Domain 1"/>
    <property type="match status" value="1"/>
</dbReference>
<keyword evidence="4 5" id="KW-0732">Signal</keyword>
<feature type="domain" description="Solute-binding protein family 5" evidence="6">
    <location>
        <begin position="95"/>
        <end position="458"/>
    </location>
</feature>
<evidence type="ECO:0000313" key="8">
    <source>
        <dbReference type="Proteomes" id="UP001215216"/>
    </source>
</evidence>